<reference evidence="5" key="1">
    <citation type="submission" date="2022-10" db="EMBL/GenBank/DDBJ databases">
        <title>The complete genomes of actinobacterial strains from the NBC collection.</title>
        <authorList>
            <person name="Joergensen T.S."/>
            <person name="Alvarez Arevalo M."/>
            <person name="Sterndorff E.B."/>
            <person name="Faurdal D."/>
            <person name="Vuksanovic O."/>
            <person name="Mourched A.-S."/>
            <person name="Charusanti P."/>
            <person name="Shaw S."/>
            <person name="Blin K."/>
            <person name="Weber T."/>
        </authorList>
    </citation>
    <scope>NUCLEOTIDE SEQUENCE</scope>
    <source>
        <strain evidence="5">NBC_00302</strain>
    </source>
</reference>
<organism evidence="5 6">
    <name type="scientific">Streptomyces bobili</name>
    <dbReference type="NCBI Taxonomy" id="67280"/>
    <lineage>
        <taxon>Bacteria</taxon>
        <taxon>Bacillati</taxon>
        <taxon>Actinomycetota</taxon>
        <taxon>Actinomycetes</taxon>
        <taxon>Kitasatosporales</taxon>
        <taxon>Streptomycetaceae</taxon>
        <taxon>Streptomyces</taxon>
    </lineage>
</organism>
<feature type="domain" description="F5/8 type C" evidence="3">
    <location>
        <begin position="1"/>
        <end position="138"/>
    </location>
</feature>
<dbReference type="PANTHER" id="PTHR10963:SF55">
    <property type="entry name" value="GLYCOSIDE HYDROLASE FAMILY 16 PROTEIN"/>
    <property type="match status" value="1"/>
</dbReference>
<evidence type="ECO:0000313" key="5">
    <source>
        <dbReference type="EMBL" id="WUN84907.1"/>
    </source>
</evidence>
<evidence type="ECO:0000259" key="4">
    <source>
        <dbReference type="PROSITE" id="PS51762"/>
    </source>
</evidence>
<protein>
    <submittedName>
        <fullName evidence="5">Discoidin domain-containing protein</fullName>
    </submittedName>
</protein>
<keyword evidence="6" id="KW-1185">Reference proteome</keyword>
<dbReference type="InterPro" id="IPR000421">
    <property type="entry name" value="FA58C"/>
</dbReference>
<dbReference type="Gene3D" id="2.60.120.200">
    <property type="match status" value="1"/>
</dbReference>
<dbReference type="InterPro" id="IPR008979">
    <property type="entry name" value="Galactose-bd-like_sf"/>
</dbReference>
<feature type="domain" description="GH16" evidence="4">
    <location>
        <begin position="282"/>
        <end position="553"/>
    </location>
</feature>
<evidence type="ECO:0000259" key="3">
    <source>
        <dbReference type="PROSITE" id="PS50022"/>
    </source>
</evidence>
<evidence type="ECO:0000256" key="2">
    <source>
        <dbReference type="SAM" id="MobiDB-lite"/>
    </source>
</evidence>
<evidence type="ECO:0000313" key="6">
    <source>
        <dbReference type="Proteomes" id="UP001432071"/>
    </source>
</evidence>
<feature type="compositionally biased region" description="Pro residues" evidence="2">
    <location>
        <begin position="289"/>
        <end position="301"/>
    </location>
</feature>
<proteinExistence type="inferred from homology"/>
<dbReference type="EMBL" id="CP108038">
    <property type="protein sequence ID" value="WUN84907.1"/>
    <property type="molecule type" value="Genomic_DNA"/>
</dbReference>
<name>A0ABZ1QR71_9ACTN</name>
<evidence type="ECO:0000256" key="1">
    <source>
        <dbReference type="ARBA" id="ARBA00006865"/>
    </source>
</evidence>
<dbReference type="InterPro" id="IPR013320">
    <property type="entry name" value="ConA-like_dom_sf"/>
</dbReference>
<gene>
    <name evidence="5" type="ORF">OHT53_01875</name>
</gene>
<comment type="similarity">
    <text evidence="1">Belongs to the glycosyl hydrolase 16 family.</text>
</comment>
<sequence>MALPVPAAQAAEVLLSQGKTAVASSTEGVFSAGSAVDGDAGTRWSSEFTDPQWIQVDLGATAEVSRVALNWEAAYGRAFRIEVSNDAERWTVVHETAAGTGGVQSLAVAGTGRYVRLYGTQRATPYGYSLWEFQVFGTSDAGDPGGDTDRLLSYGRTGAASSSQSDQNCWECTPARAFDRDPASRWATSSTTGWADPGWISVDLGAMAQINKVVLQWDPAYAKSFQIQVSPNGVDWTPLYSTTTGQGFKQTLTVSGQGRYVRMYGTERATPYGYSLWEFQVYGTGGDPIPAPPLPSDPANPPRLVWSDEFDGAANTRPDASKWRSDPGTGPNNELEYYTDHRNAALDGAGHLVMEARREATAGSSCPRDPLSGSGTCQYTSARMNTGAAFQFTYGRVEARIKVPKGNGLWPAFWMMGADFLTGRPWPYNGEIDIVEVLGKDVKTAYSTVHAPAYNGGGGIGSPYTLPGNADFSDDFHTWAADWNSKGITYSLDGRTVFSLDKDEVERTRGPWIFDHPHYLILNLAVGGDWPGPTDATTPFPSRMLVDYVRVYQ</sequence>
<dbReference type="Pfam" id="PF00754">
    <property type="entry name" value="F5_F8_type_C"/>
    <property type="match status" value="2"/>
</dbReference>
<dbReference type="SUPFAM" id="SSF49785">
    <property type="entry name" value="Galactose-binding domain-like"/>
    <property type="match status" value="2"/>
</dbReference>
<dbReference type="Proteomes" id="UP001432071">
    <property type="component" value="Chromosome"/>
</dbReference>
<dbReference type="PANTHER" id="PTHR10963">
    <property type="entry name" value="GLYCOSYL HYDROLASE-RELATED"/>
    <property type="match status" value="1"/>
</dbReference>
<dbReference type="PROSITE" id="PS50022">
    <property type="entry name" value="FA58C_3"/>
    <property type="match status" value="2"/>
</dbReference>
<dbReference type="PROSITE" id="PS51762">
    <property type="entry name" value="GH16_2"/>
    <property type="match status" value="1"/>
</dbReference>
<dbReference type="InterPro" id="IPR000757">
    <property type="entry name" value="Beta-glucanase-like"/>
</dbReference>
<feature type="region of interest" description="Disordered" evidence="2">
    <location>
        <begin position="288"/>
        <end position="335"/>
    </location>
</feature>
<dbReference type="InterPro" id="IPR050546">
    <property type="entry name" value="Glycosyl_Hydrlase_16"/>
</dbReference>
<accession>A0ABZ1QR71</accession>
<feature type="domain" description="F5/8 type C" evidence="3">
    <location>
        <begin position="141"/>
        <end position="284"/>
    </location>
</feature>
<dbReference type="CDD" id="cd08023">
    <property type="entry name" value="GH16_laminarinase_like"/>
    <property type="match status" value="1"/>
</dbReference>
<dbReference type="Gene3D" id="2.60.120.260">
    <property type="entry name" value="Galactose-binding domain-like"/>
    <property type="match status" value="2"/>
</dbReference>
<dbReference type="Pfam" id="PF00722">
    <property type="entry name" value="Glyco_hydro_16"/>
    <property type="match status" value="1"/>
</dbReference>
<dbReference type="SUPFAM" id="SSF49899">
    <property type="entry name" value="Concanavalin A-like lectins/glucanases"/>
    <property type="match status" value="1"/>
</dbReference>